<dbReference type="Gene3D" id="3.40.50.1820">
    <property type="entry name" value="alpha/beta hydrolase"/>
    <property type="match status" value="1"/>
</dbReference>
<sequence length="867" mass="90381">MKKLALSLAIISALGLSACDSETIEDVQKEVADNGSAVKSLARIVFDPGADEPRLSIPNDLLFSGTQDGTLNLPDENLVDEDGNKLPVDYFNPSAAIGALDGWSTINPFTIEVDFPEGRTLNADSVFNPAAVHIYEVIMGGDTSDTECAAMPRGPACKFVAELTFGVDFIAKASGNDIAIVPLKPFKAKTGYVIALTDAILDNEGTAIFGSNTYEAVKQDFIENPLATESQLLLQGLTNSYENVAVEGGLSKDNIIYSFSMTTQSIDDVAQTVKLLMLSETPGTTPILSAITPTGANAAMLAGLDPDDLGAGTLASFAAVSKSSLSTPYYLETPYADGQAGSCDLLADDITKGCPDLFSRWQAMGDSPVTVGGALTSGVLSQQSFAEQAIAQGQDPAELLANPAKLVGLTFTIDVPIDDEGNTVAVAIDQTRHLTKYNPLPQVKSYKTGASAIDVIITTPDVVRINEIAAMKKGAALTEAETMKIPAAGWPVMIYSHGITSYKETVLAIAGTLASQGIATISIDHPYHGSRGIDFNGDVAMGGAYEISATQSLKGKHPAYANADVTSYMNLSSLLTARDNIRQSEVDLLALRLSLNSVALAGQLDATKVSFLGHSLGGFAGVTFTALANSGIIDPTTGELSAVNPYKINSASYAFPGGGIPGLLLNSPAFGPVVKAGLTSSQTFIDLVEKTSGKKVEDMTDEEYQGYVAAIYPAFANEFNFAAQTIIDAADPINYAAAVQATMTPVHLMEIVGDEAVGGTNKSDQVIVNANASLPLVGTEPLIRALGLLGISETLGDGSSAVSAAVRFLKGHHSSLLSPAIEEGVAEDAAANLAVTIEMQTQVAAFAKTAGKLILITDNEHIVPASE</sequence>
<evidence type="ECO:0000313" key="3">
    <source>
        <dbReference type="EMBL" id="GAW94780.1"/>
    </source>
</evidence>
<organism evidence="3 4">
    <name type="scientific">Colwellia marinimaniae</name>
    <dbReference type="NCBI Taxonomy" id="1513592"/>
    <lineage>
        <taxon>Bacteria</taxon>
        <taxon>Pseudomonadati</taxon>
        <taxon>Pseudomonadota</taxon>
        <taxon>Gammaproteobacteria</taxon>
        <taxon>Alteromonadales</taxon>
        <taxon>Colwelliaceae</taxon>
        <taxon>Colwellia</taxon>
    </lineage>
</organism>
<dbReference type="PROSITE" id="PS51257">
    <property type="entry name" value="PROKAR_LIPOPROTEIN"/>
    <property type="match status" value="1"/>
</dbReference>
<feature type="signal peptide" evidence="1">
    <location>
        <begin position="1"/>
        <end position="18"/>
    </location>
</feature>
<keyword evidence="4" id="KW-1185">Reference proteome</keyword>
<evidence type="ECO:0000313" key="4">
    <source>
        <dbReference type="Proteomes" id="UP000197068"/>
    </source>
</evidence>
<feature type="domain" description="Bacterial virulence factor lipase N-terminal" evidence="2">
    <location>
        <begin position="37"/>
        <end position="268"/>
    </location>
</feature>
<proteinExistence type="predicted"/>
<dbReference type="InterPro" id="IPR020009">
    <property type="entry name" value="VolA/Pla-1/cef"/>
</dbReference>
<dbReference type="Pfam" id="PF03403">
    <property type="entry name" value="PAF-AH_p_II"/>
    <property type="match status" value="1"/>
</dbReference>
<dbReference type="SUPFAM" id="SSF53474">
    <property type="entry name" value="alpha/beta-Hydrolases"/>
    <property type="match status" value="1"/>
</dbReference>
<dbReference type="EMBL" id="BDQM01000002">
    <property type="protein sequence ID" value="GAW94780.1"/>
    <property type="molecule type" value="Genomic_DNA"/>
</dbReference>
<feature type="chain" id="PRO_5046572877" evidence="1">
    <location>
        <begin position="19"/>
        <end position="867"/>
    </location>
</feature>
<dbReference type="RefSeq" id="WP_057180042.1">
    <property type="nucleotide sequence ID" value="NZ_BDQM01000002.1"/>
</dbReference>
<dbReference type="Proteomes" id="UP000197068">
    <property type="component" value="Unassembled WGS sequence"/>
</dbReference>
<evidence type="ECO:0000256" key="1">
    <source>
        <dbReference type="SAM" id="SignalP"/>
    </source>
</evidence>
<protein>
    <submittedName>
        <fullName evidence="3">Lipase</fullName>
    </submittedName>
</protein>
<dbReference type="Pfam" id="PF12262">
    <property type="entry name" value="Lipase_bact_N"/>
    <property type="match status" value="1"/>
</dbReference>
<accession>A0ABQ0MR01</accession>
<gene>
    <name evidence="3" type="ORF">MTCD1_00377</name>
</gene>
<comment type="caution">
    <text evidence="3">The sequence shown here is derived from an EMBL/GenBank/DDBJ whole genome shotgun (WGS) entry which is preliminary data.</text>
</comment>
<name>A0ABQ0MR01_9GAMM</name>
<keyword evidence="1" id="KW-0732">Signal</keyword>
<reference evidence="3 4" key="1">
    <citation type="submission" date="2017-06" db="EMBL/GenBank/DDBJ databases">
        <title>Whole Genome Sequences of Colwellia marinimaniae MTCD1.</title>
        <authorList>
            <person name="Kusumoto H."/>
            <person name="Inoue M."/>
            <person name="Tanikawa K."/>
            <person name="Maeji H."/>
            <person name="Cameron J.H."/>
            <person name="Bartlett D.H."/>
        </authorList>
    </citation>
    <scope>NUCLEOTIDE SEQUENCE [LARGE SCALE GENOMIC DNA]</scope>
    <source>
        <strain evidence="3 4">MTCD1</strain>
    </source>
</reference>
<dbReference type="NCBIfam" id="TIGR03502">
    <property type="entry name" value="lipase_Pla1_cef"/>
    <property type="match status" value="1"/>
</dbReference>
<dbReference type="InterPro" id="IPR029058">
    <property type="entry name" value="AB_hydrolase_fold"/>
</dbReference>
<dbReference type="InterPro" id="IPR025920">
    <property type="entry name" value="Lipase_bact_N"/>
</dbReference>
<evidence type="ECO:0000259" key="2">
    <source>
        <dbReference type="Pfam" id="PF12262"/>
    </source>
</evidence>